<comment type="caution">
    <text evidence="3">The sequence shown here is derived from an EMBL/GenBank/DDBJ whole genome shotgun (WGS) entry which is preliminary data.</text>
</comment>
<dbReference type="Proteomes" id="UP001500101">
    <property type="component" value="Unassembled WGS sequence"/>
</dbReference>
<evidence type="ECO:0000313" key="4">
    <source>
        <dbReference type="Proteomes" id="UP001500101"/>
    </source>
</evidence>
<dbReference type="Gene3D" id="3.40.50.2000">
    <property type="entry name" value="Glycogen Phosphorylase B"/>
    <property type="match status" value="2"/>
</dbReference>
<dbReference type="RefSeq" id="WP_344674443.1">
    <property type="nucleotide sequence ID" value="NZ_BAAAZI010000007.1"/>
</dbReference>
<gene>
    <name evidence="3" type="ORF">GCM10022216_18770</name>
</gene>
<protein>
    <recommendedName>
        <fullName evidence="5">Glycosyltransferase involved in cell wall biosynthesis</fullName>
    </recommendedName>
</protein>
<feature type="domain" description="Glycosyltransferase subfamily 4-like N-terminal" evidence="2">
    <location>
        <begin position="15"/>
        <end position="164"/>
    </location>
</feature>
<accession>A0ABP7YQY5</accession>
<evidence type="ECO:0008006" key="5">
    <source>
        <dbReference type="Google" id="ProtNLM"/>
    </source>
</evidence>
<sequence>MRILIIGTYLPRQCGIATFTHDLYQSLIKNNQQVHILAIQNGTEGHFPKEVVHTIEQQNKQAYSNAAKWINKQEYDACILQHEFGIFAGDAGNYIIELAKEIQIPLITNLHTVLEKPNAHEYTVVRELAQYSRKITVMTQRAIDMLSEVYEIPAELLYLIPHGIPEFKISSQEAKEYLGLEDKTVMLSFGLLGRGKGFEVAIDAVSKINSDNFVYIILGATHPNVLLQEGESYKNGLMQQAADLGLNGKVIFVNKYASDSLLHTYLKACDLYVTPYPNANQMSSGTLTFALGAGAAVLSTPYWYAKDLLADGRGCLFDFNNPDSLADCINNLLENPKSMMEYRRKALKFGKSMSWTNVGKKQIKLIQSITTAKSVKKSVVKELNALKNIIQPINIKLLGQKSAINH</sequence>
<dbReference type="Pfam" id="PF00534">
    <property type="entry name" value="Glycos_transf_1"/>
    <property type="match status" value="1"/>
</dbReference>
<keyword evidence="4" id="KW-1185">Reference proteome</keyword>
<feature type="domain" description="Glycosyl transferase family 1" evidence="1">
    <location>
        <begin position="176"/>
        <end position="347"/>
    </location>
</feature>
<evidence type="ECO:0000259" key="1">
    <source>
        <dbReference type="Pfam" id="PF00534"/>
    </source>
</evidence>
<name>A0ABP7YQY5_9SPHI</name>
<dbReference type="Pfam" id="PF13439">
    <property type="entry name" value="Glyco_transf_4"/>
    <property type="match status" value="1"/>
</dbReference>
<evidence type="ECO:0000313" key="3">
    <source>
        <dbReference type="EMBL" id="GAA4140018.1"/>
    </source>
</evidence>
<dbReference type="EMBL" id="BAAAZI010000007">
    <property type="protein sequence ID" value="GAA4140018.1"/>
    <property type="molecule type" value="Genomic_DNA"/>
</dbReference>
<organism evidence="3 4">
    <name type="scientific">Sphingobacterium kyonggiense</name>
    <dbReference type="NCBI Taxonomy" id="714075"/>
    <lineage>
        <taxon>Bacteria</taxon>
        <taxon>Pseudomonadati</taxon>
        <taxon>Bacteroidota</taxon>
        <taxon>Sphingobacteriia</taxon>
        <taxon>Sphingobacteriales</taxon>
        <taxon>Sphingobacteriaceae</taxon>
        <taxon>Sphingobacterium</taxon>
    </lineage>
</organism>
<dbReference type="PANTHER" id="PTHR12526">
    <property type="entry name" value="GLYCOSYLTRANSFERASE"/>
    <property type="match status" value="1"/>
</dbReference>
<dbReference type="CDD" id="cd03822">
    <property type="entry name" value="GT4_mannosyltransferase-like"/>
    <property type="match status" value="1"/>
</dbReference>
<dbReference type="InterPro" id="IPR028098">
    <property type="entry name" value="Glyco_trans_4-like_N"/>
</dbReference>
<evidence type="ECO:0000259" key="2">
    <source>
        <dbReference type="Pfam" id="PF13439"/>
    </source>
</evidence>
<dbReference type="SUPFAM" id="SSF53756">
    <property type="entry name" value="UDP-Glycosyltransferase/glycogen phosphorylase"/>
    <property type="match status" value="1"/>
</dbReference>
<dbReference type="PANTHER" id="PTHR12526:SF572">
    <property type="entry name" value="BLL5144 PROTEIN"/>
    <property type="match status" value="1"/>
</dbReference>
<proteinExistence type="predicted"/>
<dbReference type="InterPro" id="IPR001296">
    <property type="entry name" value="Glyco_trans_1"/>
</dbReference>
<reference evidence="4" key="1">
    <citation type="journal article" date="2019" name="Int. J. Syst. Evol. Microbiol.">
        <title>The Global Catalogue of Microorganisms (GCM) 10K type strain sequencing project: providing services to taxonomists for standard genome sequencing and annotation.</title>
        <authorList>
            <consortium name="The Broad Institute Genomics Platform"/>
            <consortium name="The Broad Institute Genome Sequencing Center for Infectious Disease"/>
            <person name="Wu L."/>
            <person name="Ma J."/>
        </authorList>
    </citation>
    <scope>NUCLEOTIDE SEQUENCE [LARGE SCALE GENOMIC DNA]</scope>
    <source>
        <strain evidence="4">JCM 16704</strain>
    </source>
</reference>